<dbReference type="GO" id="GO:0006109">
    <property type="term" value="P:regulation of carbohydrate metabolic process"/>
    <property type="evidence" value="ECO:0007669"/>
    <property type="project" value="InterPro"/>
</dbReference>
<evidence type="ECO:0000313" key="3">
    <source>
        <dbReference type="Proteomes" id="UP000479043"/>
    </source>
</evidence>
<keyword evidence="2" id="KW-0808">Transferase</keyword>
<dbReference type="InterPro" id="IPR011104">
    <property type="entry name" value="Hpr_kin/Pase_C"/>
</dbReference>
<name>A0A6L8LTF4_9RHOB</name>
<gene>
    <name evidence="2" type="ORF">GR167_15440</name>
</gene>
<evidence type="ECO:0000313" key="2">
    <source>
        <dbReference type="EMBL" id="MYM56712.1"/>
    </source>
</evidence>
<dbReference type="InterPro" id="IPR027417">
    <property type="entry name" value="P-loop_NTPase"/>
</dbReference>
<proteinExistence type="predicted"/>
<dbReference type="AlphaFoldDB" id="A0A6L8LTF4"/>
<dbReference type="GO" id="GO:0000155">
    <property type="term" value="F:phosphorelay sensor kinase activity"/>
    <property type="evidence" value="ECO:0007669"/>
    <property type="project" value="InterPro"/>
</dbReference>
<organism evidence="2 3">
    <name type="scientific">Thalassovita mangrovi</name>
    <dbReference type="NCBI Taxonomy" id="2692236"/>
    <lineage>
        <taxon>Bacteria</taxon>
        <taxon>Pseudomonadati</taxon>
        <taxon>Pseudomonadota</taxon>
        <taxon>Alphaproteobacteria</taxon>
        <taxon>Rhodobacterales</taxon>
        <taxon>Roseobacteraceae</taxon>
        <taxon>Thalassovita</taxon>
    </lineage>
</organism>
<accession>A0A6L8LTF4</accession>
<dbReference type="Proteomes" id="UP000479043">
    <property type="component" value="Unassembled WGS sequence"/>
</dbReference>
<dbReference type="Pfam" id="PF07475">
    <property type="entry name" value="Hpr_kinase_C"/>
    <property type="match status" value="1"/>
</dbReference>
<keyword evidence="2" id="KW-0418">Kinase</keyword>
<evidence type="ECO:0000259" key="1">
    <source>
        <dbReference type="Pfam" id="PF07475"/>
    </source>
</evidence>
<dbReference type="GO" id="GO:0005524">
    <property type="term" value="F:ATP binding"/>
    <property type="evidence" value="ECO:0007669"/>
    <property type="project" value="InterPro"/>
</dbReference>
<comment type="caution">
    <text evidence="2">The sequence shown here is derived from an EMBL/GenBank/DDBJ whole genome shotgun (WGS) entry which is preliminary data.</text>
</comment>
<dbReference type="EMBL" id="WWEN01000007">
    <property type="protein sequence ID" value="MYM56712.1"/>
    <property type="molecule type" value="Genomic_DNA"/>
</dbReference>
<reference evidence="2 3" key="1">
    <citation type="submission" date="2020-01" db="EMBL/GenBank/DDBJ databases">
        <authorList>
            <person name="Chen S."/>
        </authorList>
    </citation>
    <scope>NUCLEOTIDE SEQUENCE [LARGE SCALE GENOMIC DNA]</scope>
    <source>
        <strain evidence="2 3">GS-10</strain>
    </source>
</reference>
<dbReference type="Gene3D" id="3.40.50.300">
    <property type="entry name" value="P-loop containing nucleotide triphosphate hydrolases"/>
    <property type="match status" value="1"/>
</dbReference>
<dbReference type="SUPFAM" id="SSF53795">
    <property type="entry name" value="PEP carboxykinase-like"/>
    <property type="match status" value="1"/>
</dbReference>
<protein>
    <submittedName>
        <fullName evidence="2">Serine kinase</fullName>
    </submittedName>
</protein>
<keyword evidence="3" id="KW-1185">Reference proteome</keyword>
<feature type="domain" description="HPr kinase/phosphorylase C-terminal" evidence="1">
    <location>
        <begin position="32"/>
        <end position="107"/>
    </location>
</feature>
<sequence length="165" mass="17859">MPTRPRNRWARGSSWACRCDVDRPADSDCLITHASTVALDGRAVVITGRAGAGKSGLALQLMALGAGLVADDRTCLWKDGDTIWADAPDTIRGRIEARFVGILDAQATGPARAALWVDLDQEETLRLPDKKTVTVLGVSRPLLHNVQAQHFPAAILHYLKAGRRD</sequence>